<keyword evidence="2" id="KW-0732">Signal</keyword>
<reference evidence="3 4" key="1">
    <citation type="submission" date="2019-12" db="EMBL/GenBank/DDBJ databases">
        <authorList>
            <person name="Li J."/>
            <person name="Shi Y."/>
            <person name="Xu G."/>
            <person name="Xiao D."/>
            <person name="Ran X."/>
        </authorList>
    </citation>
    <scope>NUCLEOTIDE SEQUENCE [LARGE SCALE GENOMIC DNA]</scope>
    <source>
        <strain evidence="3 4">JCM 15915</strain>
    </source>
</reference>
<feature type="region of interest" description="Disordered" evidence="1">
    <location>
        <begin position="220"/>
        <end position="243"/>
    </location>
</feature>
<evidence type="ECO:0000256" key="2">
    <source>
        <dbReference type="SAM" id="SignalP"/>
    </source>
</evidence>
<evidence type="ECO:0000313" key="4">
    <source>
        <dbReference type="Proteomes" id="UP000462152"/>
    </source>
</evidence>
<evidence type="ECO:0000313" key="3">
    <source>
        <dbReference type="EMBL" id="MUN55486.1"/>
    </source>
</evidence>
<dbReference type="AlphaFoldDB" id="A0A7K1LJV5"/>
<organism evidence="3 4">
    <name type="scientific">Rothia koreensis</name>
    <dbReference type="NCBI Taxonomy" id="592378"/>
    <lineage>
        <taxon>Bacteria</taxon>
        <taxon>Bacillati</taxon>
        <taxon>Actinomycetota</taxon>
        <taxon>Actinomycetes</taxon>
        <taxon>Micrococcales</taxon>
        <taxon>Micrococcaceae</taxon>
        <taxon>Rothia</taxon>
    </lineage>
</organism>
<evidence type="ECO:0008006" key="5">
    <source>
        <dbReference type="Google" id="ProtNLM"/>
    </source>
</evidence>
<evidence type="ECO:0000256" key="1">
    <source>
        <dbReference type="SAM" id="MobiDB-lite"/>
    </source>
</evidence>
<gene>
    <name evidence="3" type="ORF">GMA10_09735</name>
</gene>
<protein>
    <recommendedName>
        <fullName evidence="5">Lipoprotein</fullName>
    </recommendedName>
</protein>
<dbReference type="RefSeq" id="WP_129315233.1">
    <property type="nucleotide sequence ID" value="NZ_NOIQ01000005.1"/>
</dbReference>
<feature type="chain" id="PRO_5038809622" description="Lipoprotein" evidence="2">
    <location>
        <begin position="25"/>
        <end position="243"/>
    </location>
</feature>
<comment type="caution">
    <text evidence="3">The sequence shown here is derived from an EMBL/GenBank/DDBJ whole genome shotgun (WGS) entry which is preliminary data.</text>
</comment>
<feature type="signal peptide" evidence="2">
    <location>
        <begin position="1"/>
        <end position="24"/>
    </location>
</feature>
<keyword evidence="4" id="KW-1185">Reference proteome</keyword>
<feature type="compositionally biased region" description="Basic and acidic residues" evidence="1">
    <location>
        <begin position="59"/>
        <end position="73"/>
    </location>
</feature>
<dbReference type="EMBL" id="WOGT01000006">
    <property type="protein sequence ID" value="MUN55486.1"/>
    <property type="molecule type" value="Genomic_DNA"/>
</dbReference>
<feature type="compositionally biased region" description="Low complexity" evidence="1">
    <location>
        <begin position="32"/>
        <end position="58"/>
    </location>
</feature>
<dbReference type="Proteomes" id="UP000462152">
    <property type="component" value="Unassembled WGS sequence"/>
</dbReference>
<dbReference type="OrthoDB" id="4877983at2"/>
<feature type="region of interest" description="Disordered" evidence="1">
    <location>
        <begin position="32"/>
        <end position="74"/>
    </location>
</feature>
<sequence>MVSTKYNRTGACLLILALSAWATAGCTDATSDSSVASLPAESSASSSEPAGDSSSPSDNSEKDSSGKPKKLETIDDPCADECVKGGSIEVDHPVYGGMTVVPYWKKQSDDQESPRGSAAYALYQKGKSVGYVEDTDRQLLWFGTRPVGEPNLDTWNLENNSNVDKYGNVYLSYNGGVTVLTPTDQGYNSYESLPSEPNAFENASLKIDPSGEPTLTFDEDGISKDHHWDGNQFVETRGEQHPE</sequence>
<dbReference type="PROSITE" id="PS51257">
    <property type="entry name" value="PROKAR_LIPOPROTEIN"/>
    <property type="match status" value="1"/>
</dbReference>
<name>A0A7K1LJV5_9MICC</name>
<proteinExistence type="predicted"/>
<accession>A0A7K1LJV5</accession>